<keyword evidence="1" id="KW-0472">Membrane</keyword>
<feature type="transmembrane region" description="Helical" evidence="1">
    <location>
        <begin position="90"/>
        <end position="108"/>
    </location>
</feature>
<dbReference type="Gene3D" id="1.20.144.10">
    <property type="entry name" value="Phosphatidic acid phosphatase type 2/haloperoxidase"/>
    <property type="match status" value="1"/>
</dbReference>
<name>A0A136PSH8_9ACTN</name>
<keyword evidence="4" id="KW-1185">Reference proteome</keyword>
<dbReference type="InterPro" id="IPR036938">
    <property type="entry name" value="PAP2/HPO_sf"/>
</dbReference>
<sequence length="245" mass="25820">MNQPVPRTAVPDSPPSWLRRRLAPEQPRGLRLTLAAVAGLLMLPSTGLAVLVLTGWPPLRDLDVRVTDALHAYALTNPGWVRLTSLWTDVFAPNPLRVGALFLVLWLVRRGARRLAAWVTVTMVGGGLLGPLLKLVVGRDRPDLLDPVSSAAGYAFPSGHALNATLAAGVLLVVFLPATGGRPGRRAALWAAAVALAAGTGLSRIVLGVHWTSDVLAGWLLGAAVVTATVAGFALWRHRPTAPPT</sequence>
<dbReference type="CDD" id="cd03392">
    <property type="entry name" value="PAP2_like_2"/>
    <property type="match status" value="1"/>
</dbReference>
<evidence type="ECO:0000256" key="1">
    <source>
        <dbReference type="SAM" id="Phobius"/>
    </source>
</evidence>
<gene>
    <name evidence="3" type="ORF">AWW66_15480</name>
</gene>
<dbReference type="SMART" id="SM00014">
    <property type="entry name" value="acidPPc"/>
    <property type="match status" value="1"/>
</dbReference>
<feature type="transmembrane region" description="Helical" evidence="1">
    <location>
        <begin position="153"/>
        <end position="176"/>
    </location>
</feature>
<evidence type="ECO:0000313" key="3">
    <source>
        <dbReference type="EMBL" id="KXK61106.1"/>
    </source>
</evidence>
<keyword evidence="1" id="KW-1133">Transmembrane helix</keyword>
<keyword evidence="1" id="KW-0812">Transmembrane</keyword>
<reference evidence="3 4" key="1">
    <citation type="submission" date="2016-01" db="EMBL/GenBank/DDBJ databases">
        <title>Whole genome sequence and analysis of Micromonospora rosaria DSM 803, which can produce antibacterial substance rosamicin.</title>
        <authorList>
            <person name="Yang H."/>
            <person name="He X."/>
            <person name="Zhu D."/>
        </authorList>
    </citation>
    <scope>NUCLEOTIDE SEQUENCE [LARGE SCALE GENOMIC DNA]</scope>
    <source>
        <strain evidence="3 4">DSM 803</strain>
    </source>
</reference>
<dbReference type="EMBL" id="LRQV01000050">
    <property type="protein sequence ID" value="KXK61106.1"/>
    <property type="molecule type" value="Genomic_DNA"/>
</dbReference>
<dbReference type="SUPFAM" id="SSF48317">
    <property type="entry name" value="Acid phosphatase/Vanadium-dependent haloperoxidase"/>
    <property type="match status" value="1"/>
</dbReference>
<proteinExistence type="predicted"/>
<feature type="transmembrane region" description="Helical" evidence="1">
    <location>
        <begin position="115"/>
        <end position="133"/>
    </location>
</feature>
<feature type="domain" description="Phosphatidic acid phosphatase type 2/haloperoxidase" evidence="2">
    <location>
        <begin position="112"/>
        <end position="230"/>
    </location>
</feature>
<dbReference type="Proteomes" id="UP000070620">
    <property type="component" value="Unassembled WGS sequence"/>
</dbReference>
<dbReference type="PANTHER" id="PTHR14969:SF13">
    <property type="entry name" value="AT30094P"/>
    <property type="match status" value="1"/>
</dbReference>
<dbReference type="Pfam" id="PF01569">
    <property type="entry name" value="PAP2"/>
    <property type="match status" value="1"/>
</dbReference>
<dbReference type="InterPro" id="IPR000326">
    <property type="entry name" value="PAP2/HPO"/>
</dbReference>
<comment type="caution">
    <text evidence="3">The sequence shown here is derived from an EMBL/GenBank/DDBJ whole genome shotgun (WGS) entry which is preliminary data.</text>
</comment>
<dbReference type="PANTHER" id="PTHR14969">
    <property type="entry name" value="SPHINGOSINE-1-PHOSPHATE PHOSPHOHYDROLASE"/>
    <property type="match status" value="1"/>
</dbReference>
<feature type="transmembrane region" description="Helical" evidence="1">
    <location>
        <begin position="29"/>
        <end position="53"/>
    </location>
</feature>
<evidence type="ECO:0000313" key="4">
    <source>
        <dbReference type="Proteomes" id="UP000070620"/>
    </source>
</evidence>
<feature type="transmembrane region" description="Helical" evidence="1">
    <location>
        <begin position="188"/>
        <end position="211"/>
    </location>
</feature>
<feature type="transmembrane region" description="Helical" evidence="1">
    <location>
        <begin position="217"/>
        <end position="236"/>
    </location>
</feature>
<protein>
    <submittedName>
        <fullName evidence="3">PA-phosphatase</fullName>
    </submittedName>
</protein>
<organism evidence="3 4">
    <name type="scientific">Micromonospora rosaria</name>
    <dbReference type="NCBI Taxonomy" id="47874"/>
    <lineage>
        <taxon>Bacteria</taxon>
        <taxon>Bacillati</taxon>
        <taxon>Actinomycetota</taxon>
        <taxon>Actinomycetes</taxon>
        <taxon>Micromonosporales</taxon>
        <taxon>Micromonosporaceae</taxon>
        <taxon>Micromonospora</taxon>
    </lineage>
</organism>
<dbReference type="OrthoDB" id="5289372at2"/>
<dbReference type="AlphaFoldDB" id="A0A136PSH8"/>
<evidence type="ECO:0000259" key="2">
    <source>
        <dbReference type="SMART" id="SM00014"/>
    </source>
</evidence>
<accession>A0A136PSH8</accession>
<dbReference type="RefSeq" id="WP_067366198.1">
    <property type="nucleotide sequence ID" value="NZ_JBIUBN010000008.1"/>
</dbReference>